<dbReference type="SUPFAM" id="SSF52980">
    <property type="entry name" value="Restriction endonuclease-like"/>
    <property type="match status" value="1"/>
</dbReference>
<dbReference type="EMBL" id="QUMU01000001">
    <property type="protein sequence ID" value="REG37436.1"/>
    <property type="molecule type" value="Genomic_DNA"/>
</dbReference>
<dbReference type="InterPro" id="IPR011335">
    <property type="entry name" value="Restrct_endonuc-II-like"/>
</dbReference>
<evidence type="ECO:0000259" key="1">
    <source>
        <dbReference type="Pfam" id="PF04471"/>
    </source>
</evidence>
<dbReference type="InterPro" id="IPR007560">
    <property type="entry name" value="Restrct_endonuc_IV_Mrr"/>
</dbReference>
<gene>
    <name evidence="2" type="ORF">ATI61_101420</name>
</gene>
<evidence type="ECO:0000313" key="2">
    <source>
        <dbReference type="EMBL" id="REG37436.1"/>
    </source>
</evidence>
<sequence>MVGNEDAYKSRIRAMNWARLRAFHERLVEGRLEGWEPGKAFEYLVLRAFDLEGATVKWPYITAVSLSESGGETEQIDGAIYVDGLACIVEAKDTADTVDIAPIAKMRNQLLRRPSSAVGLIFSRGGFSRPVTTLVKFVAPQTILLWTGDEVAHALKHRTFREGLNTKYRRSVEQGLGLHDVLEDNT</sequence>
<accession>A0ABX9KB83</accession>
<keyword evidence="3" id="KW-1185">Reference proteome</keyword>
<proteinExistence type="predicted"/>
<reference evidence="2 3" key="1">
    <citation type="submission" date="2018-08" db="EMBL/GenBank/DDBJ databases">
        <title>Genomic Encyclopedia of Archaeal and Bacterial Type Strains, Phase II (KMG-II): from individual species to whole genera.</title>
        <authorList>
            <person name="Goeker M."/>
        </authorList>
    </citation>
    <scope>NUCLEOTIDE SEQUENCE [LARGE SCALE GENOMIC DNA]</scope>
    <source>
        <strain evidence="2 3">DSM 2261</strain>
    </source>
</reference>
<comment type="caution">
    <text evidence="2">The sequence shown here is derived from an EMBL/GenBank/DDBJ whole genome shotgun (WGS) entry which is preliminary data.</text>
</comment>
<organism evidence="2 3">
    <name type="scientific">Archangium gephyra</name>
    <dbReference type="NCBI Taxonomy" id="48"/>
    <lineage>
        <taxon>Bacteria</taxon>
        <taxon>Pseudomonadati</taxon>
        <taxon>Myxococcota</taxon>
        <taxon>Myxococcia</taxon>
        <taxon>Myxococcales</taxon>
        <taxon>Cystobacterineae</taxon>
        <taxon>Archangiaceae</taxon>
        <taxon>Archangium</taxon>
    </lineage>
</organism>
<dbReference type="RefSeq" id="WP_116119704.1">
    <property type="nucleotide sequence ID" value="NZ_CP011509.1"/>
</dbReference>
<protein>
    <recommendedName>
        <fullName evidence="1">Restriction endonuclease type IV Mrr domain-containing protein</fullName>
    </recommendedName>
</protein>
<feature type="domain" description="Restriction endonuclease type IV Mrr" evidence="1">
    <location>
        <begin position="38"/>
        <end position="154"/>
    </location>
</feature>
<name>A0ABX9KB83_9BACT</name>
<evidence type="ECO:0000313" key="3">
    <source>
        <dbReference type="Proteomes" id="UP000256345"/>
    </source>
</evidence>
<dbReference type="Proteomes" id="UP000256345">
    <property type="component" value="Unassembled WGS sequence"/>
</dbReference>
<dbReference type="Pfam" id="PF04471">
    <property type="entry name" value="Mrr_cat"/>
    <property type="match status" value="1"/>
</dbReference>